<keyword evidence="1" id="KW-0175">Coiled coil</keyword>
<dbReference type="EMBL" id="JARJCN010000166">
    <property type="protein sequence ID" value="KAJ7066000.1"/>
    <property type="molecule type" value="Genomic_DNA"/>
</dbReference>
<evidence type="ECO:0000313" key="4">
    <source>
        <dbReference type="Proteomes" id="UP001222325"/>
    </source>
</evidence>
<evidence type="ECO:0000256" key="2">
    <source>
        <dbReference type="SAM" id="MobiDB-lite"/>
    </source>
</evidence>
<organism evidence="3 4">
    <name type="scientific">Mycena belliarum</name>
    <dbReference type="NCBI Taxonomy" id="1033014"/>
    <lineage>
        <taxon>Eukaryota</taxon>
        <taxon>Fungi</taxon>
        <taxon>Dikarya</taxon>
        <taxon>Basidiomycota</taxon>
        <taxon>Agaricomycotina</taxon>
        <taxon>Agaricomycetes</taxon>
        <taxon>Agaricomycetidae</taxon>
        <taxon>Agaricales</taxon>
        <taxon>Marasmiineae</taxon>
        <taxon>Mycenaceae</taxon>
        <taxon>Mycena</taxon>
    </lineage>
</organism>
<dbReference type="Proteomes" id="UP001222325">
    <property type="component" value="Unassembled WGS sequence"/>
</dbReference>
<feature type="region of interest" description="Disordered" evidence="2">
    <location>
        <begin position="784"/>
        <end position="828"/>
    </location>
</feature>
<feature type="compositionally biased region" description="Low complexity" evidence="2">
    <location>
        <begin position="615"/>
        <end position="628"/>
    </location>
</feature>
<feature type="region of interest" description="Disordered" evidence="2">
    <location>
        <begin position="547"/>
        <end position="657"/>
    </location>
</feature>
<feature type="region of interest" description="Disordered" evidence="2">
    <location>
        <begin position="212"/>
        <end position="306"/>
    </location>
</feature>
<feature type="compositionally biased region" description="Polar residues" evidence="2">
    <location>
        <begin position="508"/>
        <end position="524"/>
    </location>
</feature>
<feature type="compositionally biased region" description="Low complexity" evidence="2">
    <location>
        <begin position="564"/>
        <end position="576"/>
    </location>
</feature>
<feature type="compositionally biased region" description="Basic and acidic residues" evidence="2">
    <location>
        <begin position="243"/>
        <end position="257"/>
    </location>
</feature>
<accession>A0AAD6TQ96</accession>
<evidence type="ECO:0000256" key="1">
    <source>
        <dbReference type="SAM" id="Coils"/>
    </source>
</evidence>
<dbReference type="AlphaFoldDB" id="A0AAD6TQ96"/>
<proteinExistence type="predicted"/>
<evidence type="ECO:0000313" key="3">
    <source>
        <dbReference type="EMBL" id="KAJ7066000.1"/>
    </source>
</evidence>
<reference evidence="3" key="1">
    <citation type="submission" date="2023-03" db="EMBL/GenBank/DDBJ databases">
        <title>Massive genome expansion in bonnet fungi (Mycena s.s.) driven by repeated elements and novel gene families across ecological guilds.</title>
        <authorList>
            <consortium name="Lawrence Berkeley National Laboratory"/>
            <person name="Harder C.B."/>
            <person name="Miyauchi S."/>
            <person name="Viragh M."/>
            <person name="Kuo A."/>
            <person name="Thoen E."/>
            <person name="Andreopoulos B."/>
            <person name="Lu D."/>
            <person name="Skrede I."/>
            <person name="Drula E."/>
            <person name="Henrissat B."/>
            <person name="Morin E."/>
            <person name="Kohler A."/>
            <person name="Barry K."/>
            <person name="LaButti K."/>
            <person name="Morin E."/>
            <person name="Salamov A."/>
            <person name="Lipzen A."/>
            <person name="Mereny Z."/>
            <person name="Hegedus B."/>
            <person name="Baldrian P."/>
            <person name="Stursova M."/>
            <person name="Weitz H."/>
            <person name="Taylor A."/>
            <person name="Grigoriev I.V."/>
            <person name="Nagy L.G."/>
            <person name="Martin F."/>
            <person name="Kauserud H."/>
        </authorList>
    </citation>
    <scope>NUCLEOTIDE SEQUENCE</scope>
    <source>
        <strain evidence="3">CBHHK173m</strain>
    </source>
</reference>
<feature type="region of interest" description="Disordered" evidence="2">
    <location>
        <begin position="43"/>
        <end position="62"/>
    </location>
</feature>
<keyword evidence="4" id="KW-1185">Reference proteome</keyword>
<gene>
    <name evidence="3" type="ORF">B0H15DRAFT_958401</name>
</gene>
<feature type="compositionally biased region" description="Basic and acidic residues" evidence="2">
    <location>
        <begin position="806"/>
        <end position="820"/>
    </location>
</feature>
<name>A0AAD6TQ96_9AGAR</name>
<comment type="caution">
    <text evidence="3">The sequence shown here is derived from an EMBL/GenBank/DDBJ whole genome shotgun (WGS) entry which is preliminary data.</text>
</comment>
<feature type="compositionally biased region" description="Low complexity" evidence="2">
    <location>
        <begin position="641"/>
        <end position="653"/>
    </location>
</feature>
<feature type="coiled-coil region" evidence="1">
    <location>
        <begin position="452"/>
        <end position="479"/>
    </location>
</feature>
<feature type="region of interest" description="Disordered" evidence="2">
    <location>
        <begin position="506"/>
        <end position="526"/>
    </location>
</feature>
<protein>
    <submittedName>
        <fullName evidence="3">Uncharacterized protein</fullName>
    </submittedName>
</protein>
<sequence>MVEVLRVLRSVIVSWIEVFKKFFRLEDEAEEISQVKEEYKAEARAGQNNAPHSLPHTRMNNIELHSPPLVGAHTDSPVMPPHSIQYLSRKAFNAPPAVALNLETFDPVAAIDDGTLRVWLQQEQNAEHEIAPTFAAAPHSEYFGSELLPDGQRVHRHISYNVLRVLKNEENKQPFTVAGHEFVTLLEAPQPGVVWSREVPYPTDDVLRNEMMRLTPNDPPTDGGTGFPMHATKRAPPMPTMQERLEARRIRQEAERTEQDDDSASEATTDSLPSLVSRDWSPGTGQPASPASIGSLALPSSSTSCANNANDASARIDALARDIEQRAMKVLKLDESGEARYEGEQGSANRGLDRGMCTMCLGPEHELAQCPQILVDSGASLSFARLTSGEPSMFYFMDDLLIDPELIPSDVVAKQHPEVQQFLRTALAPTLEALATLPASDAGRYSELMRIAQRFQSSYSDLEDKLEEAKRGASRLASRELMRDLEEAAAIFRDAGSHVGTAIRTASAPRTQAASAHVSESTDGTIAPAALTRDALASHTARLATPDFSVARGQTGDQDESSDESSVSVSNSGEDNPYNPPQQPAALFDGRSSPAVSDWILAQGPELGPNPEPPSSASDVSCEESSVAPSEPGDLDKVGGSASQSDAAAQEQATGDSYDGPINEYFYQFHDFSSVERDAILERWIDSGNEHMEKHMDTEDSVCGAPLRYVLSALHQHLGHLLDYPAMEADGFARLGALSTVATEEYDAMRGNREGPLTMPLLQASAEDDRTLIERRRLCRKGGLREDRPYGLDDPEGTVAGSKRKAPSDEQRGEYQEGPRKRPRKSRGALLRKAVINREAFKAAGILDEDTIRKLAGIRYGLKVAGRHYEDLAWHKYGIAKVWESYTFIDQNCANFRSTAGFQRHFPDAFLHHPLLFDTECAKLQAIYEVLHEHGRYVLSTLLYDALTIRFKDEYALSHLLNAGYLEHRYPAARINGWELIPEPTRTYYPEYGR</sequence>